<protein>
    <submittedName>
        <fullName evidence="1">CLUMA_CG020028, isoform A</fullName>
    </submittedName>
</protein>
<accession>A0A1J1J3J0</accession>
<dbReference type="OrthoDB" id="6761728at2759"/>
<evidence type="ECO:0000313" key="1">
    <source>
        <dbReference type="EMBL" id="CRL07021.1"/>
    </source>
</evidence>
<organism evidence="1 2">
    <name type="scientific">Clunio marinus</name>
    <dbReference type="NCBI Taxonomy" id="568069"/>
    <lineage>
        <taxon>Eukaryota</taxon>
        <taxon>Metazoa</taxon>
        <taxon>Ecdysozoa</taxon>
        <taxon>Arthropoda</taxon>
        <taxon>Hexapoda</taxon>
        <taxon>Insecta</taxon>
        <taxon>Pterygota</taxon>
        <taxon>Neoptera</taxon>
        <taxon>Endopterygota</taxon>
        <taxon>Diptera</taxon>
        <taxon>Nematocera</taxon>
        <taxon>Chironomoidea</taxon>
        <taxon>Chironomidae</taxon>
        <taxon>Clunio</taxon>
    </lineage>
</organism>
<reference evidence="1 2" key="1">
    <citation type="submission" date="2015-04" db="EMBL/GenBank/DDBJ databases">
        <authorList>
            <person name="Syromyatnikov M.Y."/>
            <person name="Popov V.N."/>
        </authorList>
    </citation>
    <scope>NUCLEOTIDE SEQUENCE [LARGE SCALE GENOMIC DNA]</scope>
</reference>
<proteinExistence type="predicted"/>
<dbReference type="EMBL" id="CVRI01000069">
    <property type="protein sequence ID" value="CRL07021.1"/>
    <property type="molecule type" value="Genomic_DNA"/>
</dbReference>
<sequence>MIGTLTGHCCLYKHLNLMQKTNLINCRYCKGMIEETMQHVIASCDAHSSVRRRILNHTVINAEELAEVDLEDFLLFMRSDPPSSTSSTSSADSEIGRWLNKSQISANLCALGQVKLIEKYTKIVEGEETITLNSIIVLTTSTSKSSHTIDLEEHC</sequence>
<keyword evidence="2" id="KW-1185">Reference proteome</keyword>
<evidence type="ECO:0000313" key="2">
    <source>
        <dbReference type="Proteomes" id="UP000183832"/>
    </source>
</evidence>
<name>A0A1J1J3J0_9DIPT</name>
<dbReference type="AlphaFoldDB" id="A0A1J1J3J0"/>
<gene>
    <name evidence="1" type="ORF">CLUMA_CG020028</name>
</gene>
<dbReference type="Proteomes" id="UP000183832">
    <property type="component" value="Unassembled WGS sequence"/>
</dbReference>